<keyword evidence="2" id="KW-0808">Transferase</keyword>
<dbReference type="InterPro" id="IPR000477">
    <property type="entry name" value="RT_dom"/>
</dbReference>
<name>A0A392SDS8_9FABA</name>
<protein>
    <submittedName>
        <fullName evidence="2">RNA-directed DNA polymerase (Reverse transcriptase)</fullName>
    </submittedName>
</protein>
<keyword evidence="2" id="KW-0695">RNA-directed DNA polymerase</keyword>
<organism evidence="2 3">
    <name type="scientific">Trifolium medium</name>
    <dbReference type="NCBI Taxonomy" id="97028"/>
    <lineage>
        <taxon>Eukaryota</taxon>
        <taxon>Viridiplantae</taxon>
        <taxon>Streptophyta</taxon>
        <taxon>Embryophyta</taxon>
        <taxon>Tracheophyta</taxon>
        <taxon>Spermatophyta</taxon>
        <taxon>Magnoliopsida</taxon>
        <taxon>eudicotyledons</taxon>
        <taxon>Gunneridae</taxon>
        <taxon>Pentapetalae</taxon>
        <taxon>rosids</taxon>
        <taxon>fabids</taxon>
        <taxon>Fabales</taxon>
        <taxon>Fabaceae</taxon>
        <taxon>Papilionoideae</taxon>
        <taxon>50 kb inversion clade</taxon>
        <taxon>NPAAA clade</taxon>
        <taxon>Hologalegina</taxon>
        <taxon>IRL clade</taxon>
        <taxon>Trifolieae</taxon>
        <taxon>Trifolium</taxon>
    </lineage>
</organism>
<feature type="domain" description="Reverse transcriptase" evidence="1">
    <location>
        <begin position="1"/>
        <end position="74"/>
    </location>
</feature>
<proteinExistence type="predicted"/>
<sequence length="74" mass="8127">NGIPTDEFPLERGLRQGNPLSPFLFLLAAEGLHVLMEAMVENHFFLGYSIGTQNPISVSHLQFADDTLLLGTKS</sequence>
<evidence type="ECO:0000313" key="3">
    <source>
        <dbReference type="Proteomes" id="UP000265520"/>
    </source>
</evidence>
<reference evidence="2 3" key="1">
    <citation type="journal article" date="2018" name="Front. Plant Sci.">
        <title>Red Clover (Trifolium pratense) and Zigzag Clover (T. medium) - A Picture of Genomic Similarities and Differences.</title>
        <authorList>
            <person name="Dluhosova J."/>
            <person name="Istvanek J."/>
            <person name="Nedelnik J."/>
            <person name="Repkova J."/>
        </authorList>
    </citation>
    <scope>NUCLEOTIDE SEQUENCE [LARGE SCALE GENOMIC DNA]</scope>
    <source>
        <strain evidence="3">cv. 10/8</strain>
        <tissue evidence="2">Leaf</tissue>
    </source>
</reference>
<feature type="non-terminal residue" evidence="2">
    <location>
        <position position="1"/>
    </location>
</feature>
<dbReference type="GO" id="GO:0003964">
    <property type="term" value="F:RNA-directed DNA polymerase activity"/>
    <property type="evidence" value="ECO:0007669"/>
    <property type="project" value="UniProtKB-KW"/>
</dbReference>
<keyword evidence="2" id="KW-0548">Nucleotidyltransferase</keyword>
<dbReference type="PROSITE" id="PS50878">
    <property type="entry name" value="RT_POL"/>
    <property type="match status" value="1"/>
</dbReference>
<accession>A0A392SDS8</accession>
<dbReference type="AlphaFoldDB" id="A0A392SDS8"/>
<comment type="caution">
    <text evidence="2">The sequence shown here is derived from an EMBL/GenBank/DDBJ whole genome shotgun (WGS) entry which is preliminary data.</text>
</comment>
<dbReference type="EMBL" id="LXQA010367308">
    <property type="protein sequence ID" value="MCI47103.1"/>
    <property type="molecule type" value="Genomic_DNA"/>
</dbReference>
<evidence type="ECO:0000259" key="1">
    <source>
        <dbReference type="PROSITE" id="PS50878"/>
    </source>
</evidence>
<evidence type="ECO:0000313" key="2">
    <source>
        <dbReference type="EMBL" id="MCI47103.1"/>
    </source>
</evidence>
<keyword evidence="3" id="KW-1185">Reference proteome</keyword>
<dbReference type="Proteomes" id="UP000265520">
    <property type="component" value="Unassembled WGS sequence"/>
</dbReference>